<keyword evidence="1" id="KW-0143">Chaperone</keyword>
<dbReference type="InterPro" id="IPR011032">
    <property type="entry name" value="GroES-like_sf"/>
</dbReference>
<keyword evidence="3" id="KW-1185">Reference proteome</keyword>
<dbReference type="AlphaFoldDB" id="A0ABD0ZCV3"/>
<dbReference type="SUPFAM" id="SSF50129">
    <property type="entry name" value="GroES-like"/>
    <property type="match status" value="1"/>
</dbReference>
<accession>A0ABD0ZCV3</accession>
<dbReference type="EMBL" id="JBANAX010000818">
    <property type="protein sequence ID" value="KAL1192515.1"/>
    <property type="molecule type" value="Genomic_DNA"/>
</dbReference>
<comment type="caution">
    <text evidence="2">The sequence shown here is derived from an EMBL/GenBank/DDBJ whole genome shotgun (WGS) entry which is preliminary data.</text>
</comment>
<evidence type="ECO:0000313" key="3">
    <source>
        <dbReference type="Proteomes" id="UP001558713"/>
    </source>
</evidence>
<name>A0ABD0ZCV3_CARAN</name>
<evidence type="ECO:0000313" key="2">
    <source>
        <dbReference type="EMBL" id="KAL1192515.1"/>
    </source>
</evidence>
<proteinExistence type="predicted"/>
<dbReference type="Pfam" id="PF00166">
    <property type="entry name" value="Cpn10"/>
    <property type="match status" value="1"/>
</dbReference>
<dbReference type="InterPro" id="IPR020818">
    <property type="entry name" value="Chaperonin_GroES"/>
</dbReference>
<organism evidence="2 3">
    <name type="scientific">Cardamine amara subsp. amara</name>
    <dbReference type="NCBI Taxonomy" id="228776"/>
    <lineage>
        <taxon>Eukaryota</taxon>
        <taxon>Viridiplantae</taxon>
        <taxon>Streptophyta</taxon>
        <taxon>Embryophyta</taxon>
        <taxon>Tracheophyta</taxon>
        <taxon>Spermatophyta</taxon>
        <taxon>Magnoliopsida</taxon>
        <taxon>eudicotyledons</taxon>
        <taxon>Gunneridae</taxon>
        <taxon>Pentapetalae</taxon>
        <taxon>rosids</taxon>
        <taxon>malvids</taxon>
        <taxon>Brassicales</taxon>
        <taxon>Brassicaceae</taxon>
        <taxon>Cardamineae</taxon>
        <taxon>Cardamine</taxon>
    </lineage>
</organism>
<evidence type="ECO:0000256" key="1">
    <source>
        <dbReference type="ARBA" id="ARBA00023186"/>
    </source>
</evidence>
<dbReference type="InterPro" id="IPR037124">
    <property type="entry name" value="Chaperonin_GroES_sf"/>
</dbReference>
<dbReference type="Gene3D" id="2.30.33.40">
    <property type="entry name" value="GroES chaperonin"/>
    <property type="match status" value="1"/>
</dbReference>
<gene>
    <name evidence="2" type="ORF">V5N11_012408</name>
</gene>
<dbReference type="Proteomes" id="UP001558713">
    <property type="component" value="Unassembled WGS sequence"/>
</dbReference>
<reference evidence="2 3" key="1">
    <citation type="submission" date="2024-04" db="EMBL/GenBank/DDBJ databases">
        <title>Genome assembly C_amara_ONT_v2.</title>
        <authorList>
            <person name="Yant L."/>
            <person name="Moore C."/>
            <person name="Slenker M."/>
        </authorList>
    </citation>
    <scope>NUCLEOTIDE SEQUENCE [LARGE SCALE GENOMIC DNA]</scope>
    <source>
        <tissue evidence="2">Leaf</tissue>
    </source>
</reference>
<sequence>MSSYTSFNNFFSSLRLGSLDEEGNAKPLPISTGSTVLYSTYAGNDFKGKDGSNDIILRAWDIIAIFS</sequence>
<protein>
    <submittedName>
        <fullName evidence="2">20 kDa chaperonin</fullName>
    </submittedName>
</protein>
<dbReference type="CDD" id="cd00320">
    <property type="entry name" value="cpn10"/>
    <property type="match status" value="1"/>
</dbReference>